<feature type="transmembrane region" description="Helical" evidence="1">
    <location>
        <begin position="267"/>
        <end position="285"/>
    </location>
</feature>
<feature type="transmembrane region" description="Helical" evidence="1">
    <location>
        <begin position="62"/>
        <end position="81"/>
    </location>
</feature>
<feature type="transmembrane region" description="Helical" evidence="1">
    <location>
        <begin position="20"/>
        <end position="41"/>
    </location>
</feature>
<dbReference type="InterPro" id="IPR019196">
    <property type="entry name" value="ABC_transp_unknown"/>
</dbReference>
<feature type="transmembrane region" description="Helical" evidence="1">
    <location>
        <begin position="155"/>
        <end position="173"/>
    </location>
</feature>
<keyword evidence="1" id="KW-0472">Membrane</keyword>
<feature type="transmembrane region" description="Helical" evidence="1">
    <location>
        <begin position="237"/>
        <end position="255"/>
    </location>
</feature>
<dbReference type="EMBL" id="SGXA01000001">
    <property type="protein sequence ID" value="RZS74283.1"/>
    <property type="molecule type" value="Genomic_DNA"/>
</dbReference>
<feature type="transmembrane region" description="Helical" evidence="1">
    <location>
        <begin position="121"/>
        <end position="143"/>
    </location>
</feature>
<protein>
    <submittedName>
        <fullName evidence="3">ABC-2 type transport system permease protein</fullName>
    </submittedName>
</protein>
<dbReference type="GO" id="GO:0005886">
    <property type="term" value="C:plasma membrane"/>
    <property type="evidence" value="ECO:0007669"/>
    <property type="project" value="UniProtKB-SubCell"/>
</dbReference>
<keyword evidence="1" id="KW-0812">Transmembrane</keyword>
<comment type="caution">
    <text evidence="3">The sequence shown here is derived from an EMBL/GenBank/DDBJ whole genome shotgun (WGS) entry which is preliminary data.</text>
</comment>
<dbReference type="GO" id="GO:0140359">
    <property type="term" value="F:ABC-type transporter activity"/>
    <property type="evidence" value="ECO:0007669"/>
    <property type="project" value="InterPro"/>
</dbReference>
<feature type="transmembrane region" description="Helical" evidence="1">
    <location>
        <begin position="767"/>
        <end position="785"/>
    </location>
</feature>
<evidence type="ECO:0000313" key="4">
    <source>
        <dbReference type="Proteomes" id="UP000293874"/>
    </source>
</evidence>
<evidence type="ECO:0000313" key="3">
    <source>
        <dbReference type="EMBL" id="RZS74283.1"/>
    </source>
</evidence>
<gene>
    <name evidence="3" type="ORF">EV199_0127</name>
</gene>
<evidence type="ECO:0000256" key="1">
    <source>
        <dbReference type="SAM" id="Phobius"/>
    </source>
</evidence>
<keyword evidence="4" id="KW-1185">Reference proteome</keyword>
<name>A0A4Q7MZ96_9BACT</name>
<accession>A0A4Q7MZ96</accession>
<evidence type="ECO:0000259" key="2">
    <source>
        <dbReference type="Pfam" id="PF09822"/>
    </source>
</evidence>
<dbReference type="Proteomes" id="UP000293874">
    <property type="component" value="Unassembled WGS sequence"/>
</dbReference>
<feature type="domain" description="ABC-type uncharacterised transport system" evidence="2">
    <location>
        <begin position="513"/>
        <end position="720"/>
    </location>
</feature>
<organism evidence="3 4">
    <name type="scientific">Pseudobacter ginsenosidimutans</name>
    <dbReference type="NCBI Taxonomy" id="661488"/>
    <lineage>
        <taxon>Bacteria</taxon>
        <taxon>Pseudomonadati</taxon>
        <taxon>Bacteroidota</taxon>
        <taxon>Chitinophagia</taxon>
        <taxon>Chitinophagales</taxon>
        <taxon>Chitinophagaceae</taxon>
        <taxon>Pseudobacter</taxon>
    </lineage>
</organism>
<proteinExistence type="predicted"/>
<dbReference type="Pfam" id="PF12679">
    <property type="entry name" value="ABC2_membrane_2"/>
    <property type="match status" value="1"/>
</dbReference>
<sequence>MRMVIQIAKAELRNLFYSPVAWFLAIVFLVMSGYAFTEGLYQLTKMQETMKYSSPDFKDFGPLTLTLVFLHTPGSIFSVMLKNSYFFVPLLTMGLIGREIQAGTIKLLYSSPVKLWKVIIGKFLAVMMYNVMLLMILSVYLIILGCSIRSADYGLFIAGMIAFYLLICTYAAIGLFMSSLTTYQVVAAIGTFLVIFVLTKTNGLWQQYDLVRDLTYFLYLPGRIERLLKGLIVSKDIIYYVMMVFMFLGFTYIRLRKQRESKPWYVTTMRIMVVVIITLSAGYLFSLPKTSLYLDTTATRANTIHPKTQALLEEMKGEPLEVTLYTNLLGGEGIYGFPAARNIYRGALWEQYLRFNTNIHFKYVYYYYYEPEMDGGHLARIFPDKSNEEMAREFAKGMQVNFDLFSPISALKEMPDLEPEKYRLIMQLKYKGRTEFLRTYQSAGKYPDVAPAVYPHEQNMAAALKRLLHPEGIPKVLYTSGNLERKVYGKGERDYMRATTANFEKNGPVNLGFDVDTISLEKQDIPAGITALVVADPKVELSGLSQQKLKKYIDEGGNIMFMGEPGKQNVLNPLLKYMGVEMLGGTVVEPTYHEKPDMVKPYYTAASAELADELLFKLVKAKMKRVYDKDTLKMLMPGVTGISFTDSSGFVKKPLLLTVGSSSWLKKGKLVVDSADVVYNAAEGDVRGAFSTSLQLYRQIGNKQQRAVIYGDADFLVNERLKNGEAIHRAALYWLSENEYPVYVPREDAKDNLINLSSGTAKKLKLIFVWILPALVLVAGTVLLVRRKRK</sequence>
<reference evidence="3 4" key="1">
    <citation type="submission" date="2019-02" db="EMBL/GenBank/DDBJ databases">
        <title>Genomic Encyclopedia of Type Strains, Phase IV (KMG-IV): sequencing the most valuable type-strain genomes for metagenomic binning, comparative biology and taxonomic classification.</title>
        <authorList>
            <person name="Goeker M."/>
        </authorList>
    </citation>
    <scope>NUCLEOTIDE SEQUENCE [LARGE SCALE GENOMIC DNA]</scope>
    <source>
        <strain evidence="3 4">DSM 18116</strain>
    </source>
</reference>
<keyword evidence="1" id="KW-1133">Transmembrane helix</keyword>
<dbReference type="AlphaFoldDB" id="A0A4Q7MZ96"/>
<dbReference type="Pfam" id="PF09822">
    <property type="entry name" value="ABC_transp_aux"/>
    <property type="match status" value="1"/>
</dbReference>
<dbReference type="PANTHER" id="PTHR43471">
    <property type="entry name" value="ABC TRANSPORTER PERMEASE"/>
    <property type="match status" value="1"/>
</dbReference>
<feature type="transmembrane region" description="Helical" evidence="1">
    <location>
        <begin position="180"/>
        <end position="199"/>
    </location>
</feature>